<sequence>MTKKLTKTCLLGMVGIMAISLAACGDKTNSSSDTPANPSPSTKAVKRISKDDFTKAFSHKKIDGHTFVIQDNSQLRPVVDNLDKTLSQAKISPAGCDAALRQSSLGLTSHEISDTLVAVSDKPSTRIIVTTAMSDRQKKAYKSQEEQTSKCGHTTLSTQGVNHGLEINIKASPIKGYENISKQAALFDVSIKRSTGTSDHGYQAYIWLNNDQAIRIFGRDAGIVKSTLQSATKALGIAKK</sequence>
<accession>A0A8B2VHJ3</accession>
<protein>
    <submittedName>
        <fullName evidence="1">Uncharacterized protein</fullName>
    </submittedName>
</protein>
<dbReference type="EMBL" id="MVCE01000002">
    <property type="protein sequence ID" value="PGF35104.1"/>
    <property type="molecule type" value="Genomic_DNA"/>
</dbReference>
<proteinExistence type="predicted"/>
<evidence type="ECO:0000313" key="1">
    <source>
        <dbReference type="EMBL" id="PGF35104.1"/>
    </source>
</evidence>
<comment type="caution">
    <text evidence="1">The sequence shown here is derived from an EMBL/GenBank/DDBJ whole genome shotgun (WGS) entry which is preliminary data.</text>
</comment>
<dbReference type="GeneID" id="92856190"/>
<dbReference type="PROSITE" id="PS51257">
    <property type="entry name" value="PROKAR_LIPOPROTEIN"/>
    <property type="match status" value="1"/>
</dbReference>
<gene>
    <name evidence="1" type="ORF">B1B09_05765</name>
</gene>
<organism evidence="1 2">
    <name type="scientific">Cutibacterium acnes</name>
    <name type="common">Propionibacterium acnes</name>
    <dbReference type="NCBI Taxonomy" id="1747"/>
    <lineage>
        <taxon>Bacteria</taxon>
        <taxon>Bacillati</taxon>
        <taxon>Actinomycetota</taxon>
        <taxon>Actinomycetes</taxon>
        <taxon>Propionibacteriales</taxon>
        <taxon>Propionibacteriaceae</taxon>
        <taxon>Cutibacterium</taxon>
    </lineage>
</organism>
<name>A0A8B2VHJ3_CUTAC</name>
<dbReference type="RefSeq" id="WP_002517087.1">
    <property type="nucleotide sequence ID" value="NZ_AP022844.1"/>
</dbReference>
<dbReference type="AlphaFoldDB" id="A0A8B2VHJ3"/>
<reference evidence="1 2" key="1">
    <citation type="submission" date="2017-02" db="EMBL/GenBank/DDBJ databases">
        <title>Prevalence of linear plasmids in Cutibacterium acnes isolates obtained from cancerous prostatic tissue.</title>
        <authorList>
            <person name="Davidsson S."/>
            <person name="Bruggemann H."/>
        </authorList>
    </citation>
    <scope>NUCLEOTIDE SEQUENCE [LARGE SCALE GENOMIC DNA]</scope>
    <source>
        <strain evidence="1 2">11-78</strain>
    </source>
</reference>
<dbReference type="Proteomes" id="UP000226191">
    <property type="component" value="Unassembled WGS sequence"/>
</dbReference>
<dbReference type="OrthoDB" id="3712053at2"/>
<evidence type="ECO:0000313" key="2">
    <source>
        <dbReference type="Proteomes" id="UP000226191"/>
    </source>
</evidence>